<evidence type="ECO:0000313" key="8">
    <source>
        <dbReference type="Proteomes" id="UP000250642"/>
    </source>
</evidence>
<evidence type="ECO:0000313" key="7">
    <source>
        <dbReference type="EMBL" id="RAW17173.1"/>
    </source>
</evidence>
<evidence type="ECO:0000259" key="5">
    <source>
        <dbReference type="PROSITE" id="PS01124"/>
    </source>
</evidence>
<dbReference type="SMART" id="SM00448">
    <property type="entry name" value="REC"/>
    <property type="match status" value="1"/>
</dbReference>
<dbReference type="PANTHER" id="PTHR43280">
    <property type="entry name" value="ARAC-FAMILY TRANSCRIPTIONAL REGULATOR"/>
    <property type="match status" value="1"/>
</dbReference>
<dbReference type="InterPro" id="IPR018060">
    <property type="entry name" value="HTH_AraC"/>
</dbReference>
<dbReference type="InterPro" id="IPR011006">
    <property type="entry name" value="CheY-like_superfamily"/>
</dbReference>
<dbReference type="PROSITE" id="PS01124">
    <property type="entry name" value="HTH_ARAC_FAMILY_2"/>
    <property type="match status" value="1"/>
</dbReference>
<evidence type="ECO:0000259" key="6">
    <source>
        <dbReference type="PROSITE" id="PS50110"/>
    </source>
</evidence>
<dbReference type="Proteomes" id="UP000250642">
    <property type="component" value="Unassembled WGS sequence"/>
</dbReference>
<dbReference type="SUPFAM" id="SSF46689">
    <property type="entry name" value="Homeodomain-like"/>
    <property type="match status" value="2"/>
</dbReference>
<dbReference type="CDD" id="cd17536">
    <property type="entry name" value="REC_YesN-like"/>
    <property type="match status" value="1"/>
</dbReference>
<dbReference type="GO" id="GO:0003700">
    <property type="term" value="F:DNA-binding transcription factor activity"/>
    <property type="evidence" value="ECO:0007669"/>
    <property type="project" value="InterPro"/>
</dbReference>
<dbReference type="PROSITE" id="PS50110">
    <property type="entry name" value="RESPONSE_REGULATORY"/>
    <property type="match status" value="1"/>
</dbReference>
<protein>
    <submittedName>
        <fullName evidence="7">DNA-binding response regulator</fullName>
    </submittedName>
</protein>
<proteinExistence type="predicted"/>
<keyword evidence="4" id="KW-0597">Phosphoprotein</keyword>
<dbReference type="Pfam" id="PF12833">
    <property type="entry name" value="HTH_18"/>
    <property type="match status" value="1"/>
</dbReference>
<evidence type="ECO:0000256" key="4">
    <source>
        <dbReference type="PROSITE-ProRule" id="PRU00169"/>
    </source>
</evidence>
<dbReference type="Pfam" id="PF00072">
    <property type="entry name" value="Response_reg"/>
    <property type="match status" value="1"/>
</dbReference>
<evidence type="ECO:0000256" key="1">
    <source>
        <dbReference type="ARBA" id="ARBA00023015"/>
    </source>
</evidence>
<dbReference type="Gene3D" id="1.10.10.60">
    <property type="entry name" value="Homeodomain-like"/>
    <property type="match status" value="2"/>
</dbReference>
<dbReference type="PANTHER" id="PTHR43280:SF10">
    <property type="entry name" value="REGULATORY PROTEIN POCR"/>
    <property type="match status" value="1"/>
</dbReference>
<organism evidence="7 8">
    <name type="scientific">Paenibacillus taichungensis</name>
    <dbReference type="NCBI Taxonomy" id="484184"/>
    <lineage>
        <taxon>Bacteria</taxon>
        <taxon>Bacillati</taxon>
        <taxon>Bacillota</taxon>
        <taxon>Bacilli</taxon>
        <taxon>Bacillales</taxon>
        <taxon>Paenibacillaceae</taxon>
        <taxon>Paenibacillus</taxon>
    </lineage>
</organism>
<name>A0A329QYE3_9BACL</name>
<dbReference type="InterPro" id="IPR001789">
    <property type="entry name" value="Sig_transdc_resp-reg_receiver"/>
</dbReference>
<dbReference type="Gene3D" id="3.40.50.2300">
    <property type="match status" value="1"/>
</dbReference>
<evidence type="ECO:0000256" key="2">
    <source>
        <dbReference type="ARBA" id="ARBA00023125"/>
    </source>
</evidence>
<sequence>MYSIFLVDDEELGLEMMRDYIRWEEMGIYIMGTASNGREALEKIEATQPDIVLTDVQMPIMNGIDLARKIHESYDSIQVMFLTGHDEFQYVKSAINVGAVGYMLKPLDLNEIESVISKVKQRCEEVAMKNRSMEAAKANILKELSYEKNEDRALDLAFSFSRLTRQPETTRYAMALFSIDPKEAEEEQQSLEECTARLVSFLDHFFKAKNLKAIFVDYKEGETGVFMEAAQQPGHYAWEDLAEAIRSALDFTVTAAVGGQETELAHIHCLYEQTRTILNERFYEGTGTIIHAETLSNQFYTEHMPPFEQKEWFEAINRLDFEWAAQKLHGYIEGLATLRVKKKIICDWSIDLVNELLEQLHKPVPKRAELYHSIYNALTLHEIEDLILGTAEDAVSMLGERFMDKNAKLIHRVRTLIDQNYNQPITINSLSDQVYLSPNYLRSIFKDKTGMTIHDYLTRIRLDKARELLADGSLKIHDIAQNVGYESTSYFISLFLKTQGVTPNEYRKSI</sequence>
<dbReference type="GO" id="GO:0000160">
    <property type="term" value="P:phosphorelay signal transduction system"/>
    <property type="evidence" value="ECO:0007669"/>
    <property type="project" value="InterPro"/>
</dbReference>
<dbReference type="PRINTS" id="PR00032">
    <property type="entry name" value="HTHARAC"/>
</dbReference>
<keyword evidence="2 7" id="KW-0238">DNA-binding</keyword>
<feature type="domain" description="HTH araC/xylS-type" evidence="5">
    <location>
        <begin position="411"/>
        <end position="509"/>
    </location>
</feature>
<keyword evidence="1" id="KW-0805">Transcription regulation</keyword>
<accession>A0A329QYE3</accession>
<evidence type="ECO:0000256" key="3">
    <source>
        <dbReference type="ARBA" id="ARBA00023163"/>
    </source>
</evidence>
<dbReference type="GO" id="GO:0043565">
    <property type="term" value="F:sequence-specific DNA binding"/>
    <property type="evidence" value="ECO:0007669"/>
    <property type="project" value="InterPro"/>
</dbReference>
<dbReference type="InterPro" id="IPR009057">
    <property type="entry name" value="Homeodomain-like_sf"/>
</dbReference>
<dbReference type="SUPFAM" id="SSF52172">
    <property type="entry name" value="CheY-like"/>
    <property type="match status" value="1"/>
</dbReference>
<dbReference type="AlphaFoldDB" id="A0A329QYE3"/>
<dbReference type="InterPro" id="IPR018062">
    <property type="entry name" value="HTH_AraC-typ_CS"/>
</dbReference>
<feature type="domain" description="Response regulatory" evidence="6">
    <location>
        <begin position="3"/>
        <end position="120"/>
    </location>
</feature>
<dbReference type="SMART" id="SM00342">
    <property type="entry name" value="HTH_ARAC"/>
    <property type="match status" value="1"/>
</dbReference>
<comment type="caution">
    <text evidence="7">The sequence shown here is derived from an EMBL/GenBank/DDBJ whole genome shotgun (WGS) entry which is preliminary data.</text>
</comment>
<dbReference type="EMBL" id="QEVW01000005">
    <property type="protein sequence ID" value="RAW17173.1"/>
    <property type="molecule type" value="Genomic_DNA"/>
</dbReference>
<gene>
    <name evidence="7" type="ORF">DC345_08755</name>
</gene>
<dbReference type="PROSITE" id="PS00041">
    <property type="entry name" value="HTH_ARAC_FAMILY_1"/>
    <property type="match status" value="1"/>
</dbReference>
<feature type="modified residue" description="4-aspartylphosphate" evidence="4">
    <location>
        <position position="55"/>
    </location>
</feature>
<dbReference type="InterPro" id="IPR020449">
    <property type="entry name" value="Tscrpt_reg_AraC-type_HTH"/>
</dbReference>
<dbReference type="RefSeq" id="WP_113052750.1">
    <property type="nucleotide sequence ID" value="NZ_QEVW01000005.1"/>
</dbReference>
<keyword evidence="3" id="KW-0804">Transcription</keyword>
<reference evidence="7 8" key="1">
    <citation type="submission" date="2018-04" db="EMBL/GenBank/DDBJ databases">
        <title>Paenibacillus taichungensis Genome sequencing and assembly.</title>
        <authorList>
            <person name="Xu J."/>
            <person name="Rensing C."/>
            <person name="Mazhar H.S."/>
        </authorList>
    </citation>
    <scope>NUCLEOTIDE SEQUENCE [LARGE SCALE GENOMIC DNA]</scope>
    <source>
        <strain evidence="7 8">NC1</strain>
    </source>
</reference>